<gene>
    <name evidence="3" type="ORF">ODALV1_LOCUS9656</name>
</gene>
<organism evidence="3 4">
    <name type="scientific">Orchesella dallaii</name>
    <dbReference type="NCBI Taxonomy" id="48710"/>
    <lineage>
        <taxon>Eukaryota</taxon>
        <taxon>Metazoa</taxon>
        <taxon>Ecdysozoa</taxon>
        <taxon>Arthropoda</taxon>
        <taxon>Hexapoda</taxon>
        <taxon>Collembola</taxon>
        <taxon>Entomobryomorpha</taxon>
        <taxon>Entomobryoidea</taxon>
        <taxon>Orchesellidae</taxon>
        <taxon>Orchesellinae</taxon>
        <taxon>Orchesella</taxon>
    </lineage>
</organism>
<sequence length="149" mass="16448">MNRKQAISVILGFCVISLETFKITGAAPFYSTLTDPGTLSPRGTYTNRVIVAEIDKPIETIMEAVTELGGNILFLVPPREYEKRDPPDLGTNRSYSGQRTAKVMYGQLASSSPSGPGRRKRYLNPQSEPKLLSPYDGSYSFIEPGEKLK</sequence>
<dbReference type="EMBL" id="CAXLJM020000028">
    <property type="protein sequence ID" value="CAL8097486.1"/>
    <property type="molecule type" value="Genomic_DNA"/>
</dbReference>
<dbReference type="Proteomes" id="UP001642540">
    <property type="component" value="Unassembled WGS sequence"/>
</dbReference>
<keyword evidence="2" id="KW-0732">Signal</keyword>
<feature type="region of interest" description="Disordered" evidence="1">
    <location>
        <begin position="82"/>
        <end position="149"/>
    </location>
</feature>
<comment type="caution">
    <text evidence="3">The sequence shown here is derived from an EMBL/GenBank/DDBJ whole genome shotgun (WGS) entry which is preliminary data.</text>
</comment>
<feature type="signal peptide" evidence="2">
    <location>
        <begin position="1"/>
        <end position="26"/>
    </location>
</feature>
<evidence type="ECO:0000313" key="3">
    <source>
        <dbReference type="EMBL" id="CAL8097486.1"/>
    </source>
</evidence>
<keyword evidence="4" id="KW-1185">Reference proteome</keyword>
<feature type="chain" id="PRO_5045750155" evidence="2">
    <location>
        <begin position="27"/>
        <end position="149"/>
    </location>
</feature>
<reference evidence="3 4" key="1">
    <citation type="submission" date="2024-08" db="EMBL/GenBank/DDBJ databases">
        <authorList>
            <person name="Cucini C."/>
            <person name="Frati F."/>
        </authorList>
    </citation>
    <scope>NUCLEOTIDE SEQUENCE [LARGE SCALE GENOMIC DNA]</scope>
</reference>
<name>A0ABP1QC42_9HEXA</name>
<accession>A0ABP1QC42</accession>
<evidence type="ECO:0000256" key="2">
    <source>
        <dbReference type="SAM" id="SignalP"/>
    </source>
</evidence>
<evidence type="ECO:0000256" key="1">
    <source>
        <dbReference type="SAM" id="MobiDB-lite"/>
    </source>
</evidence>
<evidence type="ECO:0000313" key="4">
    <source>
        <dbReference type="Proteomes" id="UP001642540"/>
    </source>
</evidence>
<protein>
    <submittedName>
        <fullName evidence="3">Uncharacterized protein</fullName>
    </submittedName>
</protein>
<proteinExistence type="predicted"/>